<evidence type="ECO:0000256" key="9">
    <source>
        <dbReference type="SAM" id="MobiDB-lite"/>
    </source>
</evidence>
<dbReference type="CDD" id="cd00609">
    <property type="entry name" value="AAT_like"/>
    <property type="match status" value="1"/>
</dbReference>
<dbReference type="InterPro" id="IPR000796">
    <property type="entry name" value="Asp_trans"/>
</dbReference>
<evidence type="ECO:0000313" key="11">
    <source>
        <dbReference type="EMBL" id="CAD9720817.1"/>
    </source>
</evidence>
<keyword evidence="4 8" id="KW-0032">Aminotransferase</keyword>
<evidence type="ECO:0000256" key="5">
    <source>
        <dbReference type="ARBA" id="ARBA00022679"/>
    </source>
</evidence>
<dbReference type="FunFam" id="3.90.1150.10:FF:000001">
    <property type="entry name" value="Aspartate aminotransferase"/>
    <property type="match status" value="1"/>
</dbReference>
<evidence type="ECO:0000256" key="1">
    <source>
        <dbReference type="ARBA" id="ARBA00001933"/>
    </source>
</evidence>
<dbReference type="PROSITE" id="PS00105">
    <property type="entry name" value="AA_TRANSFER_CLASS_1"/>
    <property type="match status" value="1"/>
</dbReference>
<dbReference type="InterPro" id="IPR015422">
    <property type="entry name" value="PyrdxlP-dep_Trfase_small"/>
</dbReference>
<dbReference type="Gene3D" id="3.40.640.10">
    <property type="entry name" value="Type I PLP-dependent aspartate aminotransferase-like (Major domain)"/>
    <property type="match status" value="1"/>
</dbReference>
<organism evidence="11">
    <name type="scientific">Chloropicon roscoffensis</name>
    <dbReference type="NCBI Taxonomy" id="1461544"/>
    <lineage>
        <taxon>Eukaryota</taxon>
        <taxon>Viridiplantae</taxon>
        <taxon>Chlorophyta</taxon>
        <taxon>Chloropicophyceae</taxon>
        <taxon>Chloropicales</taxon>
        <taxon>Chloropicaceae</taxon>
        <taxon>Chloropicon</taxon>
    </lineage>
</organism>
<dbReference type="NCBIfam" id="NF006719">
    <property type="entry name" value="PRK09257.1"/>
    <property type="match status" value="1"/>
</dbReference>
<reference evidence="11" key="1">
    <citation type="submission" date="2021-01" db="EMBL/GenBank/DDBJ databases">
        <authorList>
            <person name="Corre E."/>
            <person name="Pelletier E."/>
            <person name="Niang G."/>
            <person name="Scheremetjew M."/>
            <person name="Finn R."/>
            <person name="Kale V."/>
            <person name="Holt S."/>
            <person name="Cochrane G."/>
            <person name="Meng A."/>
            <person name="Brown T."/>
            <person name="Cohen L."/>
        </authorList>
    </citation>
    <scope>NUCLEOTIDE SEQUENCE</scope>
    <source>
        <strain evidence="11">RCC2335</strain>
    </source>
</reference>
<dbReference type="InterPro" id="IPR015421">
    <property type="entry name" value="PyrdxlP-dep_Trfase_major"/>
</dbReference>
<comment type="catalytic activity">
    <reaction evidence="7 8">
        <text>L-aspartate + 2-oxoglutarate = oxaloacetate + L-glutamate</text>
        <dbReference type="Rhea" id="RHEA:21824"/>
        <dbReference type="ChEBI" id="CHEBI:16452"/>
        <dbReference type="ChEBI" id="CHEBI:16810"/>
        <dbReference type="ChEBI" id="CHEBI:29985"/>
        <dbReference type="ChEBI" id="CHEBI:29991"/>
        <dbReference type="EC" id="2.6.1.1"/>
    </reaction>
</comment>
<dbReference type="EC" id="2.6.1.1" evidence="8"/>
<comment type="miscellaneous">
    <text evidence="8">In eukaryotes there are cytoplasmic, mitochondrial and chloroplastic isozymes.</text>
</comment>
<dbReference type="GO" id="GO:0006520">
    <property type="term" value="P:amino acid metabolic process"/>
    <property type="evidence" value="ECO:0007669"/>
    <property type="project" value="InterPro"/>
</dbReference>
<accession>A0A7S2T869</accession>
<dbReference type="PANTHER" id="PTHR11879:SF46">
    <property type="entry name" value="ASPARTATE AMINOTRANSFERASE, CYTOPLASMIC"/>
    <property type="match status" value="1"/>
</dbReference>
<comment type="subunit">
    <text evidence="3 8">Homodimer.</text>
</comment>
<dbReference type="InterPro" id="IPR004838">
    <property type="entry name" value="NHTrfase_class1_PyrdxlP-BS"/>
</dbReference>
<dbReference type="SUPFAM" id="SSF53383">
    <property type="entry name" value="PLP-dependent transferases"/>
    <property type="match status" value="1"/>
</dbReference>
<gene>
    <name evidence="11" type="ORF">CROS1312_LOCUS83</name>
</gene>
<dbReference type="GO" id="GO:0030170">
    <property type="term" value="F:pyridoxal phosphate binding"/>
    <property type="evidence" value="ECO:0007669"/>
    <property type="project" value="InterPro"/>
</dbReference>
<name>A0A7S2T869_9CHLO</name>
<keyword evidence="6" id="KW-0663">Pyridoxal phosphate</keyword>
<comment type="cofactor">
    <cofactor evidence="1">
        <name>pyridoxal 5'-phosphate</name>
        <dbReference type="ChEBI" id="CHEBI:597326"/>
    </cofactor>
</comment>
<evidence type="ECO:0000256" key="8">
    <source>
        <dbReference type="RuleBase" id="RU000480"/>
    </source>
</evidence>
<evidence type="ECO:0000256" key="6">
    <source>
        <dbReference type="ARBA" id="ARBA00022898"/>
    </source>
</evidence>
<dbReference type="InterPro" id="IPR015424">
    <property type="entry name" value="PyrdxlP-dep_Trfase"/>
</dbReference>
<evidence type="ECO:0000256" key="2">
    <source>
        <dbReference type="ARBA" id="ARBA00007441"/>
    </source>
</evidence>
<evidence type="ECO:0000256" key="7">
    <source>
        <dbReference type="ARBA" id="ARBA00049185"/>
    </source>
</evidence>
<evidence type="ECO:0000256" key="4">
    <source>
        <dbReference type="ARBA" id="ARBA00022576"/>
    </source>
</evidence>
<feature type="domain" description="Aminotransferase class I/classII large" evidence="10">
    <location>
        <begin position="72"/>
        <end position="437"/>
    </location>
</feature>
<sequence length="444" mass="48615">MPMAQRVLHSARGQGARPMPASVGTCRRSSARHFLARNVAAQGSRFETVEQAPPDPILGVTQAFRADEDDRKLNLGVGAYRNDDLQPVVLDVVRKAELRVVEQKNNKEYLPIDGFAPFNKVSAELMFGADSELLASGKIVTLQSLSGTGSLRVGAAFVNRFFPGAKVYIPNPSWGNHKNIFADAGVEVAQYKYFDPETIGLDFSGMMADLESAPEGSVVILHACAHNPTGIDPTVEQWKEVLEICQRKGFLPFFDSAYQGFASGDLITDAFAVRMFADAGLEMLVSQSYAKNLGLYGERVGALHCVAKDEGNAKRALSQLKRLARALYSNPPTTGARIVAEVVGDPELFEEWKGEMMGMAGRIKEVRQQLVDCLKQKSPNRSWDFITDQIGMFSYTGMSPAQVENMTNKHHVYMTKDGRISLAGLSSGKVEYLANAIVDSFDNC</sequence>
<feature type="region of interest" description="Disordered" evidence="9">
    <location>
        <begin position="1"/>
        <end position="24"/>
    </location>
</feature>
<evidence type="ECO:0000259" key="10">
    <source>
        <dbReference type="Pfam" id="PF00155"/>
    </source>
</evidence>
<proteinExistence type="inferred from homology"/>
<dbReference type="PANTHER" id="PTHR11879">
    <property type="entry name" value="ASPARTATE AMINOTRANSFERASE"/>
    <property type="match status" value="1"/>
</dbReference>
<dbReference type="Pfam" id="PF00155">
    <property type="entry name" value="Aminotran_1_2"/>
    <property type="match status" value="1"/>
</dbReference>
<dbReference type="PRINTS" id="PR00799">
    <property type="entry name" value="TRANSAMINASE"/>
</dbReference>
<dbReference type="Gene3D" id="3.90.1150.10">
    <property type="entry name" value="Aspartate Aminotransferase, domain 1"/>
    <property type="match status" value="1"/>
</dbReference>
<evidence type="ECO:0000256" key="3">
    <source>
        <dbReference type="ARBA" id="ARBA00011738"/>
    </source>
</evidence>
<dbReference type="GO" id="GO:0004069">
    <property type="term" value="F:L-aspartate:2-oxoglutarate aminotransferase activity"/>
    <property type="evidence" value="ECO:0007669"/>
    <property type="project" value="UniProtKB-EC"/>
</dbReference>
<keyword evidence="5 8" id="KW-0808">Transferase</keyword>
<dbReference type="FunFam" id="3.40.640.10:FF:000015">
    <property type="entry name" value="Aspartate aminotransferase"/>
    <property type="match status" value="1"/>
</dbReference>
<dbReference type="InterPro" id="IPR004839">
    <property type="entry name" value="Aminotransferase_I/II_large"/>
</dbReference>
<dbReference type="AlphaFoldDB" id="A0A7S2T869"/>
<protein>
    <recommendedName>
        <fullName evidence="8">Aspartate aminotransferase</fullName>
        <ecNumber evidence="8">2.6.1.1</ecNumber>
    </recommendedName>
</protein>
<dbReference type="EMBL" id="HBHM01000117">
    <property type="protein sequence ID" value="CAD9720817.1"/>
    <property type="molecule type" value="Transcribed_RNA"/>
</dbReference>
<comment type="similarity">
    <text evidence="2">Belongs to the class-I pyridoxal-phosphate-dependent aminotransferase family.</text>
</comment>